<reference evidence="4 5" key="1">
    <citation type="journal article" date="2014" name="Genome Announc.">
        <title>Draft Genome Sequence of the Antitrypanosomally Active Sponge-Associated Bacterium Actinokineospora sp. Strain EG49.</title>
        <authorList>
            <person name="Harjes J."/>
            <person name="Ryu T."/>
            <person name="Abdelmohsen U.R."/>
            <person name="Moitinho-Silva L."/>
            <person name="Horn H."/>
            <person name="Ravasi T."/>
            <person name="Hentschel U."/>
        </authorList>
    </citation>
    <scope>NUCLEOTIDE SEQUENCE [LARGE SCALE GENOMIC DNA]</scope>
    <source>
        <strain evidence="4 5">EG49</strain>
    </source>
</reference>
<dbReference type="eggNOG" id="COG0553">
    <property type="taxonomic scope" value="Bacteria"/>
</dbReference>
<dbReference type="PANTHER" id="PTHR45766:SF6">
    <property type="entry name" value="SWI_SNF-RELATED MATRIX-ASSOCIATED ACTIN-DEPENDENT REGULATOR OF CHROMATIN SUBFAMILY A-LIKE PROTEIN 1"/>
    <property type="match status" value="1"/>
</dbReference>
<dbReference type="EC" id="3.6.1.-" evidence="4"/>
<dbReference type="InterPro" id="IPR027417">
    <property type="entry name" value="P-loop_NTPase"/>
</dbReference>
<dbReference type="NCBIfam" id="NF041062">
    <property type="entry name" value="DpdE"/>
    <property type="match status" value="1"/>
</dbReference>
<feature type="domain" description="Helicase ATP-binding" evidence="2">
    <location>
        <begin position="228"/>
        <end position="371"/>
    </location>
</feature>
<proteinExistence type="predicted"/>
<evidence type="ECO:0000313" key="4">
    <source>
        <dbReference type="EMBL" id="EWC64103.1"/>
    </source>
</evidence>
<dbReference type="InterPro" id="IPR000330">
    <property type="entry name" value="SNF2_N"/>
</dbReference>
<accession>W7IUU1</accession>
<dbReference type="PANTHER" id="PTHR45766">
    <property type="entry name" value="DNA ANNEALING HELICASE AND ENDONUCLEASE ZRANB3 FAMILY MEMBER"/>
    <property type="match status" value="1"/>
</dbReference>
<feature type="domain" description="Helicase C-terminal" evidence="3">
    <location>
        <begin position="581"/>
        <end position="734"/>
    </location>
</feature>
<keyword evidence="5" id="KW-1185">Reference proteome</keyword>
<dbReference type="STRING" id="909613.UO65_0630"/>
<dbReference type="PATRIC" id="fig|909613.9.peg.647"/>
<dbReference type="Gene3D" id="3.40.50.10810">
    <property type="entry name" value="Tandem AAA-ATPase domain"/>
    <property type="match status" value="1"/>
</dbReference>
<name>W7IUU1_9PSEU</name>
<dbReference type="InterPro" id="IPR001650">
    <property type="entry name" value="Helicase_C-like"/>
</dbReference>
<evidence type="ECO:0000256" key="1">
    <source>
        <dbReference type="ARBA" id="ARBA00022801"/>
    </source>
</evidence>
<dbReference type="PROSITE" id="PS51194">
    <property type="entry name" value="HELICASE_CTER"/>
    <property type="match status" value="1"/>
</dbReference>
<dbReference type="Gene3D" id="3.40.50.300">
    <property type="entry name" value="P-loop containing nucleotide triphosphate hydrolases"/>
    <property type="match status" value="1"/>
</dbReference>
<organism evidence="4 5">
    <name type="scientific">Actinokineospora spheciospongiae</name>
    <dbReference type="NCBI Taxonomy" id="909613"/>
    <lineage>
        <taxon>Bacteria</taxon>
        <taxon>Bacillati</taxon>
        <taxon>Actinomycetota</taxon>
        <taxon>Actinomycetes</taxon>
        <taxon>Pseudonocardiales</taxon>
        <taxon>Pseudonocardiaceae</taxon>
        <taxon>Actinokineospora</taxon>
    </lineage>
</organism>
<dbReference type="Pfam" id="PF00271">
    <property type="entry name" value="Helicase_C"/>
    <property type="match status" value="1"/>
</dbReference>
<comment type="caution">
    <text evidence="4">The sequence shown here is derived from an EMBL/GenBank/DDBJ whole genome shotgun (WGS) entry which is preliminary data.</text>
</comment>
<dbReference type="AlphaFoldDB" id="W7IUU1"/>
<dbReference type="GO" id="GO:0005524">
    <property type="term" value="F:ATP binding"/>
    <property type="evidence" value="ECO:0007669"/>
    <property type="project" value="InterPro"/>
</dbReference>
<dbReference type="SUPFAM" id="SSF52540">
    <property type="entry name" value="P-loop containing nucleoside triphosphate hydrolases"/>
    <property type="match status" value="2"/>
</dbReference>
<dbReference type="InterPro" id="IPR038718">
    <property type="entry name" value="SNF2-like_sf"/>
</dbReference>
<keyword evidence="1 4" id="KW-0378">Hydrolase</keyword>
<evidence type="ECO:0000259" key="2">
    <source>
        <dbReference type="PROSITE" id="PS51192"/>
    </source>
</evidence>
<dbReference type="GO" id="GO:0016787">
    <property type="term" value="F:hydrolase activity"/>
    <property type="evidence" value="ECO:0007669"/>
    <property type="project" value="UniProtKB-KW"/>
</dbReference>
<evidence type="ECO:0000259" key="3">
    <source>
        <dbReference type="PROSITE" id="PS51194"/>
    </source>
</evidence>
<evidence type="ECO:0000313" key="5">
    <source>
        <dbReference type="Proteomes" id="UP000019277"/>
    </source>
</evidence>
<protein>
    <submittedName>
        <fullName evidence="4">RNA polymerase associated protein RapA</fullName>
        <ecNumber evidence="4">3.6.1.-</ecNumber>
    </submittedName>
</protein>
<dbReference type="SMART" id="SM00487">
    <property type="entry name" value="DEXDc"/>
    <property type="match status" value="1"/>
</dbReference>
<gene>
    <name evidence="4" type="ORF">UO65_0630</name>
</gene>
<dbReference type="Proteomes" id="UP000019277">
    <property type="component" value="Unassembled WGS sequence"/>
</dbReference>
<dbReference type="PROSITE" id="PS51192">
    <property type="entry name" value="HELICASE_ATP_BIND_1"/>
    <property type="match status" value="1"/>
</dbReference>
<dbReference type="Pfam" id="PF00176">
    <property type="entry name" value="SNF2-rel_dom"/>
    <property type="match status" value="1"/>
</dbReference>
<dbReference type="EMBL" id="AYXG01000024">
    <property type="protein sequence ID" value="EWC64103.1"/>
    <property type="molecule type" value="Genomic_DNA"/>
</dbReference>
<sequence length="1097" mass="122592">MAEAVARLSYPMGCITSNEVHSPSCGVNASLGDECVDVCKGVGPMTQSRGRVLSRHSSPERYVGQWVQVKGAEDLGFARCLEKTSQGAVVAYHDIPGVVDERRVVPIEDLALIEFSPGTRVWLQSVHYGWHAAEVGGFAGFGEYRVRIAGMHDDVKIRAEKLMVRWNKPLSDPEVALAHGLCDSPEYYDARAPFISELVRQRGSSRGFTAALSAPVDLYAHQLDTVARVLADPVLRFLLADEVGLGKTVEAGLILRQLLLDDDRATGLVCVPSALVGQWDEELRDRLLLGDAIEQRRVAIISHEQLRTRSDLRSRSLVVIDEAHALLSHLDAAPARRADLINTRGLLLLSATPMRRDFKTFLSLLNLVDPMAFPLAELASFEARVQARESSATNVSVLTSRRASVRQRTLALDGLRFLHGQDPNFQRLATECLKAADGNEDERASWRDLAEYVRETYRISRRMIRHRRSWGATSAYPVAGRRAAFVTIEDSARPVVDAFLDRYRELLADDGRVGEDWAYARIVMHALGGPLALGRHLEDRLRRPRGQSGWVVDQDRFLFENIVARLALIDTDRRFAGAAEVIEQRLDRDQKVLVVATSTAVAREFRDEAVKRWGPAVHEHLNHQDQQARDENTLDFLESQSGAILIGDHSIEEGRNLQGADVLVNLDLPLDFNRLEQRIGRLDRFAQRDDPAEVLCISEPSSEWVSQHLNLLTTGLDIFGSSVATLQRKLNELFDSVTGALLAEGARAFAPDLARLREELEEEREEVDLLEEMEAVAVASDFDDASVAEFRAVESDARPLREAFTRLTSVRGGIWLRPVENPKNSLVKFDRPKRSLGQEKVQRIAGLSEDGARQVAPLLERPRIYDRATAVARRGVPLLRLGDPLVDWLDQNLRSDERGRTRALIRRTVHVDHPGLWLAADFQIEFDESHLEGHDLATRRRLRRRGDAVLPPAIVRIWTGPDGVADPFLVATELEQPFDETADVVLRGKAWRDVLDALPDWTTLCRTGFDDARRELRTMAVLAEAPLTAAGRAEREMDSRLAILRARSQRLPTRAERLAAEQDMQSEQSIGEALIRGVREPMVSTIACGAVVLWPAR</sequence>
<dbReference type="InterPro" id="IPR014001">
    <property type="entry name" value="Helicase_ATP-bd"/>
</dbReference>